<dbReference type="RefSeq" id="WP_253646079.1">
    <property type="nucleotide sequence ID" value="NZ_BAAAMO010000002.1"/>
</dbReference>
<gene>
    <name evidence="1" type="ORF">ACFQ04_09715</name>
</gene>
<comment type="caution">
    <text evidence="1">The sequence shown here is derived from an EMBL/GenBank/DDBJ whole genome shotgun (WGS) entry which is preliminary data.</text>
</comment>
<dbReference type="Gene3D" id="3.30.530.20">
    <property type="match status" value="1"/>
</dbReference>
<name>A0ABW3G7A0_9NOCA</name>
<evidence type="ECO:0000313" key="1">
    <source>
        <dbReference type="EMBL" id="MFD0926013.1"/>
    </source>
</evidence>
<reference evidence="2" key="1">
    <citation type="journal article" date="2019" name="Int. J. Syst. Evol. Microbiol.">
        <title>The Global Catalogue of Microorganisms (GCM) 10K type strain sequencing project: providing services to taxonomists for standard genome sequencing and annotation.</title>
        <authorList>
            <consortium name="The Broad Institute Genomics Platform"/>
            <consortium name="The Broad Institute Genome Sequencing Center for Infectious Disease"/>
            <person name="Wu L."/>
            <person name="Ma J."/>
        </authorList>
    </citation>
    <scope>NUCLEOTIDE SEQUENCE [LARGE SCALE GENOMIC DNA]</scope>
    <source>
        <strain evidence="2">CCUG 50873</strain>
    </source>
</reference>
<keyword evidence="2" id="KW-1185">Reference proteome</keyword>
<sequence>MIGDRWGVRDDETRRRFACDDIVTAPVLQAWRGVTIDAPADRVWPWVTQIRAAPYSYDWIDNLGRRSPQTLLGLPGPEVGEPFMSCGARPMGRILDVTPGEQLTGEIAGAVMSYVLMPQGDSTRLLLKIVMGRGRLIAPLVSVGDLVMARRQLLNLQRLAAT</sequence>
<evidence type="ECO:0000313" key="2">
    <source>
        <dbReference type="Proteomes" id="UP001597068"/>
    </source>
</evidence>
<accession>A0ABW3G7A0</accession>
<dbReference type="SUPFAM" id="SSF55961">
    <property type="entry name" value="Bet v1-like"/>
    <property type="match status" value="1"/>
</dbReference>
<protein>
    <submittedName>
        <fullName evidence="1">Polyketide cyclase</fullName>
    </submittedName>
</protein>
<proteinExistence type="predicted"/>
<dbReference type="Proteomes" id="UP001597068">
    <property type="component" value="Unassembled WGS sequence"/>
</dbReference>
<dbReference type="InterPro" id="IPR023393">
    <property type="entry name" value="START-like_dom_sf"/>
</dbReference>
<organism evidence="1 2">
    <name type="scientific">Williamsia deligens</name>
    <dbReference type="NCBI Taxonomy" id="321325"/>
    <lineage>
        <taxon>Bacteria</taxon>
        <taxon>Bacillati</taxon>
        <taxon>Actinomycetota</taxon>
        <taxon>Actinomycetes</taxon>
        <taxon>Mycobacteriales</taxon>
        <taxon>Nocardiaceae</taxon>
        <taxon>Williamsia</taxon>
    </lineage>
</organism>
<dbReference type="EMBL" id="JBHTIL010000001">
    <property type="protein sequence ID" value="MFD0926013.1"/>
    <property type="molecule type" value="Genomic_DNA"/>
</dbReference>